<dbReference type="AlphaFoldDB" id="A0A6A4VHE9"/>
<accession>A0A6A4VHE9</accession>
<keyword evidence="2" id="KW-1185">Reference proteome</keyword>
<comment type="caution">
    <text evidence="1">The sequence shown here is derived from an EMBL/GenBank/DDBJ whole genome shotgun (WGS) entry which is preliminary data.</text>
</comment>
<evidence type="ECO:0000313" key="1">
    <source>
        <dbReference type="EMBL" id="KAF0290974.1"/>
    </source>
</evidence>
<sequence>MKQRPRDDCRDVVQFTIVVMDGDFEASIRNRLPYVQRGLWIAKVMNTLKIILFCQLVLTEHEKRTMVRFTTLIVTSLRLTAAQVGRGTATLREASPSSFSVVTVRYGQSGVPTELLDRRRALVLRSRLVLVLRSRLVLALRSRLVLALRGRSVLALRSRRTLVLRGRRALVLRSRRALVLRSR</sequence>
<evidence type="ECO:0000313" key="2">
    <source>
        <dbReference type="Proteomes" id="UP000440578"/>
    </source>
</evidence>
<name>A0A6A4VHE9_AMPAM</name>
<dbReference type="EMBL" id="VIIS01001917">
    <property type="protein sequence ID" value="KAF0290974.1"/>
    <property type="molecule type" value="Genomic_DNA"/>
</dbReference>
<dbReference type="Proteomes" id="UP000440578">
    <property type="component" value="Unassembled WGS sequence"/>
</dbReference>
<gene>
    <name evidence="1" type="ORF">FJT64_010849</name>
</gene>
<protein>
    <submittedName>
        <fullName evidence="1">Uncharacterized protein</fullName>
    </submittedName>
</protein>
<proteinExistence type="predicted"/>
<organism evidence="1 2">
    <name type="scientific">Amphibalanus amphitrite</name>
    <name type="common">Striped barnacle</name>
    <name type="synonym">Balanus amphitrite</name>
    <dbReference type="NCBI Taxonomy" id="1232801"/>
    <lineage>
        <taxon>Eukaryota</taxon>
        <taxon>Metazoa</taxon>
        <taxon>Ecdysozoa</taxon>
        <taxon>Arthropoda</taxon>
        <taxon>Crustacea</taxon>
        <taxon>Multicrustacea</taxon>
        <taxon>Cirripedia</taxon>
        <taxon>Thoracica</taxon>
        <taxon>Thoracicalcarea</taxon>
        <taxon>Balanomorpha</taxon>
        <taxon>Balanoidea</taxon>
        <taxon>Balanidae</taxon>
        <taxon>Amphibalaninae</taxon>
        <taxon>Amphibalanus</taxon>
    </lineage>
</organism>
<reference evidence="1 2" key="1">
    <citation type="submission" date="2019-07" db="EMBL/GenBank/DDBJ databases">
        <title>Draft genome assembly of a fouling barnacle, Amphibalanus amphitrite (Darwin, 1854): The first reference genome for Thecostraca.</title>
        <authorList>
            <person name="Kim W."/>
        </authorList>
    </citation>
    <scope>NUCLEOTIDE SEQUENCE [LARGE SCALE GENOMIC DNA]</scope>
    <source>
        <strain evidence="1">SNU_AA5</strain>
        <tissue evidence="1">Soma without cirri and trophi</tissue>
    </source>
</reference>